<accession>A0A415E882</accession>
<dbReference type="InterPro" id="IPR055438">
    <property type="entry name" value="AstE_AspA_cat"/>
</dbReference>
<dbReference type="PANTHER" id="PTHR37326">
    <property type="entry name" value="BLL3975 PROTEIN"/>
    <property type="match status" value="1"/>
</dbReference>
<keyword evidence="3" id="KW-0378">Hydrolase</keyword>
<dbReference type="Gene3D" id="3.40.630.10">
    <property type="entry name" value="Zn peptidases"/>
    <property type="match status" value="1"/>
</dbReference>
<dbReference type="Proteomes" id="UP000284841">
    <property type="component" value="Unassembled WGS sequence"/>
</dbReference>
<gene>
    <name evidence="6" type="ORF">DW099_05540</name>
</gene>
<name>A0A415E882_9FIRM</name>
<keyword evidence="4" id="KW-0862">Zinc</keyword>
<evidence type="ECO:0000256" key="2">
    <source>
        <dbReference type="ARBA" id="ARBA00022723"/>
    </source>
</evidence>
<dbReference type="STRING" id="1776384.GCA_900086585_03407"/>
<dbReference type="InterPro" id="IPR053138">
    <property type="entry name" value="N-alpha-Ac-DABA_deacetylase"/>
</dbReference>
<dbReference type="RefSeq" id="WP_118334140.1">
    <property type="nucleotide sequence ID" value="NZ_AP025567.1"/>
</dbReference>
<dbReference type="GO" id="GO:0016811">
    <property type="term" value="F:hydrolase activity, acting on carbon-nitrogen (but not peptide) bonds, in linear amides"/>
    <property type="evidence" value="ECO:0007669"/>
    <property type="project" value="InterPro"/>
</dbReference>
<comment type="cofactor">
    <cofactor evidence="1">
        <name>Zn(2+)</name>
        <dbReference type="ChEBI" id="CHEBI:29105"/>
    </cofactor>
</comment>
<evidence type="ECO:0000256" key="1">
    <source>
        <dbReference type="ARBA" id="ARBA00001947"/>
    </source>
</evidence>
<reference evidence="6 7" key="1">
    <citation type="submission" date="2018-08" db="EMBL/GenBank/DDBJ databases">
        <title>A genome reference for cultivated species of the human gut microbiota.</title>
        <authorList>
            <person name="Zou Y."/>
            <person name="Xue W."/>
            <person name="Luo G."/>
        </authorList>
    </citation>
    <scope>NUCLEOTIDE SEQUENCE [LARGE SCALE GENOMIC DNA]</scope>
    <source>
        <strain evidence="6 7">AM07-24</strain>
    </source>
</reference>
<proteinExistence type="predicted"/>
<dbReference type="EMBL" id="QRMS01000001">
    <property type="protein sequence ID" value="RHJ90013.1"/>
    <property type="molecule type" value="Genomic_DNA"/>
</dbReference>
<dbReference type="PIRSF" id="PIRSF039012">
    <property type="entry name" value="ASP"/>
    <property type="match status" value="1"/>
</dbReference>
<evidence type="ECO:0000313" key="6">
    <source>
        <dbReference type="EMBL" id="RHJ90013.1"/>
    </source>
</evidence>
<keyword evidence="2" id="KW-0479">Metal-binding</keyword>
<sequence length="343" mass="37823">MGDVVINGYVAKAGEHAFYRMPVSKLASGLELELPLHIINGSEEGQTLMLSALSHGDATTGFEAIRQVIEQVDIKKLKGTIIAVPMQNPLAFEWDWRNTPQDCYNMNRTYPGNSRGWVTEQMASVVSPLCDYADALIDWHGGGYGDAIHYVLSKLGPSEDADDELLSRINHMAKTFGLVHMYGGKPAGPDAAYAGTLSDYMIIKGKPSIVAEIGTGVASLHDKFIESSVRGVFNVMKDMGMYPGEPVIPETQWIVKTRSVTRPKNGGMFYPMVGPEYVNKTVPKGTLIAVIRDPLTMEVIEEMHAPFEETVFLDMRVMMTKVHPGDYAYIMADISDAQRIDNK</sequence>
<dbReference type="InterPro" id="IPR043795">
    <property type="entry name" value="N-alpha-Ac-DABA-like"/>
</dbReference>
<dbReference type="GO" id="GO:0046872">
    <property type="term" value="F:metal ion binding"/>
    <property type="evidence" value="ECO:0007669"/>
    <property type="project" value="UniProtKB-KW"/>
</dbReference>
<keyword evidence="7" id="KW-1185">Reference proteome</keyword>
<feature type="domain" description="Succinylglutamate desuccinylase/Aspartoacylase catalytic" evidence="5">
    <location>
        <begin position="45"/>
        <end position="237"/>
    </location>
</feature>
<protein>
    <recommendedName>
        <fullName evidence="5">Succinylglutamate desuccinylase/Aspartoacylase catalytic domain-containing protein</fullName>
    </recommendedName>
</protein>
<dbReference type="GO" id="GO:0016788">
    <property type="term" value="F:hydrolase activity, acting on ester bonds"/>
    <property type="evidence" value="ECO:0007669"/>
    <property type="project" value="InterPro"/>
</dbReference>
<evidence type="ECO:0000259" key="5">
    <source>
        <dbReference type="Pfam" id="PF24827"/>
    </source>
</evidence>
<comment type="caution">
    <text evidence="6">The sequence shown here is derived from an EMBL/GenBank/DDBJ whole genome shotgun (WGS) entry which is preliminary data.</text>
</comment>
<dbReference type="Pfam" id="PF24827">
    <property type="entry name" value="AstE_AspA_cat"/>
    <property type="match status" value="1"/>
</dbReference>
<evidence type="ECO:0000313" key="7">
    <source>
        <dbReference type="Proteomes" id="UP000284841"/>
    </source>
</evidence>
<evidence type="ECO:0000256" key="3">
    <source>
        <dbReference type="ARBA" id="ARBA00022801"/>
    </source>
</evidence>
<organism evidence="6 7">
    <name type="scientific">Emergencia timonensis</name>
    <dbReference type="NCBI Taxonomy" id="1776384"/>
    <lineage>
        <taxon>Bacteria</taxon>
        <taxon>Bacillati</taxon>
        <taxon>Bacillota</taxon>
        <taxon>Clostridia</taxon>
        <taxon>Peptostreptococcales</taxon>
        <taxon>Anaerovoracaceae</taxon>
        <taxon>Emergencia</taxon>
    </lineage>
</organism>
<dbReference type="PANTHER" id="PTHR37326:SF1">
    <property type="entry name" value="BLL3975 PROTEIN"/>
    <property type="match status" value="1"/>
</dbReference>
<evidence type="ECO:0000256" key="4">
    <source>
        <dbReference type="ARBA" id="ARBA00022833"/>
    </source>
</evidence>
<dbReference type="OrthoDB" id="9782876at2"/>
<dbReference type="SUPFAM" id="SSF53187">
    <property type="entry name" value="Zn-dependent exopeptidases"/>
    <property type="match status" value="1"/>
</dbReference>
<dbReference type="AlphaFoldDB" id="A0A415E882"/>